<protein>
    <submittedName>
        <fullName evidence="1">DUF1871 family protein</fullName>
    </submittedName>
</protein>
<dbReference type="Gene3D" id="1.10.340.20">
    <property type="entry name" value="Apc36109-like domain"/>
    <property type="match status" value="1"/>
</dbReference>
<accession>A0ABU6P202</accession>
<dbReference type="InterPro" id="IPR023162">
    <property type="entry name" value="Apc36109-like_dom_sf"/>
</dbReference>
<dbReference type="InterPro" id="IPR015053">
    <property type="entry name" value="DUF1871"/>
</dbReference>
<name>A0ABU6P202_9BACI</name>
<evidence type="ECO:0000313" key="2">
    <source>
        <dbReference type="Proteomes" id="UP001342826"/>
    </source>
</evidence>
<comment type="caution">
    <text evidence="1">The sequence shown here is derived from an EMBL/GenBank/DDBJ whole genome shotgun (WGS) entry which is preliminary data.</text>
</comment>
<dbReference type="Proteomes" id="UP001342826">
    <property type="component" value="Unassembled WGS sequence"/>
</dbReference>
<dbReference type="SUPFAM" id="SSF116922">
    <property type="entry name" value="YugE-like"/>
    <property type="match status" value="1"/>
</dbReference>
<reference evidence="1 2" key="1">
    <citation type="submission" date="2023-03" db="EMBL/GenBank/DDBJ databases">
        <title>Bacillus Genome Sequencing.</title>
        <authorList>
            <person name="Dunlap C."/>
        </authorList>
    </citation>
    <scope>NUCLEOTIDE SEQUENCE [LARGE SCALE GENOMIC DNA]</scope>
    <source>
        <strain evidence="1 2">NRS-1717</strain>
    </source>
</reference>
<organism evidence="1 2">
    <name type="scientific">Metabacillus fastidiosus</name>
    <dbReference type="NCBI Taxonomy" id="1458"/>
    <lineage>
        <taxon>Bacteria</taxon>
        <taxon>Bacillati</taxon>
        <taxon>Bacillota</taxon>
        <taxon>Bacilli</taxon>
        <taxon>Bacillales</taxon>
        <taxon>Bacillaceae</taxon>
        <taxon>Metabacillus</taxon>
    </lineage>
</organism>
<proteinExistence type="predicted"/>
<keyword evidence="2" id="KW-1185">Reference proteome</keyword>
<dbReference type="GeneID" id="301143326"/>
<dbReference type="RefSeq" id="WP_235843094.1">
    <property type="nucleotide sequence ID" value="NZ_JARTFS010000013.1"/>
</dbReference>
<gene>
    <name evidence="1" type="ORF">P9271_17135</name>
</gene>
<dbReference type="EMBL" id="JARTFS010000013">
    <property type="protein sequence ID" value="MED4403033.1"/>
    <property type="molecule type" value="Genomic_DNA"/>
</dbReference>
<sequence length="97" mass="11075">MCFNKDKKVKMMETQRANIQMVVLLSEWDPFGCGEDHYEPEIVDVIQAVHTIDQAGLLARKIQSIYEFSFEEVIPLVKCEAIAEKLLAIKNEASCEI</sequence>
<evidence type="ECO:0000313" key="1">
    <source>
        <dbReference type="EMBL" id="MED4403033.1"/>
    </source>
</evidence>
<dbReference type="Pfam" id="PF08958">
    <property type="entry name" value="DUF1871"/>
    <property type="match status" value="1"/>
</dbReference>